<dbReference type="InterPro" id="IPR003607">
    <property type="entry name" value="HD/PDEase_dom"/>
</dbReference>
<keyword evidence="3" id="KW-1185">Reference proteome</keyword>
<evidence type="ECO:0000313" key="3">
    <source>
        <dbReference type="Proteomes" id="UP000281975"/>
    </source>
</evidence>
<dbReference type="Proteomes" id="UP000281975">
    <property type="component" value="Unassembled WGS sequence"/>
</dbReference>
<dbReference type="GO" id="GO:0035438">
    <property type="term" value="F:cyclic-di-GMP binding"/>
    <property type="evidence" value="ECO:0007669"/>
    <property type="project" value="InterPro"/>
</dbReference>
<dbReference type="AlphaFoldDB" id="A0A420WSJ9"/>
<dbReference type="Pfam" id="PF07238">
    <property type="entry name" value="PilZ"/>
    <property type="match status" value="1"/>
</dbReference>
<dbReference type="Gene3D" id="2.40.10.220">
    <property type="entry name" value="predicted glycosyltransferase like domains"/>
    <property type="match status" value="1"/>
</dbReference>
<sequence>MTTQAAISVGQPEMQSRSRQEDAAYVAHVMESIARDTHDVSLTLEMLEDPIPARIKTINTERGIMSLAIADIRDFSDEHVIGSRLMLDAEKPGGPVDSESIHFEDIEPVRVRHLSDSLEIQCSLPRSLFTTSRRGGVRVPFIQGMKAFAEIEVYAGQPTIRAQLRNLSLGGCMLEFPLRECAYFGVNQYLPGITISFPNGDEITFEAKVRHVRPAGRSHHAIIGVSFSEPSTQLTQRLAYFIGEAESELAYRLGMDTRKSHRSALFIEKYAHHTVESDPPKADRSAPMVKAIEEIARQLHITLLHLKNDRTISGNALYDSADTLIHLLDRDRQQALYALNCLKDEPQWLQHALSVAGQLGDIMLSDSGLAFQARDAMVCALLHSMGKPLMLCKQLPSLEAPLTNRQRELLRGHVEVLQTYLEKMEWLNGKISHEVILGANECLDGSGYPFHRQQDELGDLTRITAIINRIDTLRRKRNKRSGMTAFEAYRMVYHQSDKYDRKWVTRYIQRHGFYPIGSLVKFSRGFLAWVMQLDEAGNPVRIRVVKNLAHDSMTLDTILTPVDFSQLGSLESAERPDDYQIAPF</sequence>
<evidence type="ECO:0000259" key="1">
    <source>
        <dbReference type="Pfam" id="PF07238"/>
    </source>
</evidence>
<feature type="domain" description="PilZ" evidence="1">
    <location>
        <begin position="136"/>
        <end position="241"/>
    </location>
</feature>
<evidence type="ECO:0000313" key="2">
    <source>
        <dbReference type="EMBL" id="RKQ95733.1"/>
    </source>
</evidence>
<dbReference type="SUPFAM" id="SSF109604">
    <property type="entry name" value="HD-domain/PDEase-like"/>
    <property type="match status" value="1"/>
</dbReference>
<dbReference type="Gene3D" id="1.10.3210.10">
    <property type="entry name" value="Hypothetical protein af1432"/>
    <property type="match status" value="1"/>
</dbReference>
<reference evidence="2 3" key="1">
    <citation type="submission" date="2018-10" db="EMBL/GenBank/DDBJ databases">
        <title>Genomic Encyclopedia of Type Strains, Phase IV (KMG-IV): sequencing the most valuable type-strain genomes for metagenomic binning, comparative biology and taxonomic classification.</title>
        <authorList>
            <person name="Goeker M."/>
        </authorList>
    </citation>
    <scope>NUCLEOTIDE SEQUENCE [LARGE SCALE GENOMIC DNA]</scope>
    <source>
        <strain evidence="2 3">DSM 23229</strain>
    </source>
</reference>
<dbReference type="EMBL" id="RBIN01000012">
    <property type="protein sequence ID" value="RKQ95733.1"/>
    <property type="molecule type" value="Genomic_DNA"/>
</dbReference>
<gene>
    <name evidence="2" type="ORF">C7446_3248</name>
</gene>
<name>A0A420WSJ9_9GAMM</name>
<comment type="caution">
    <text evidence="2">The sequence shown here is derived from an EMBL/GenBank/DDBJ whole genome shotgun (WGS) entry which is preliminary data.</text>
</comment>
<dbReference type="Pfam" id="PF13487">
    <property type="entry name" value="HD_5"/>
    <property type="match status" value="1"/>
</dbReference>
<proteinExistence type="predicted"/>
<accession>A0A420WSJ9</accession>
<organism evidence="2 3">
    <name type="scientific">Kushneria sinocarnis</name>
    <dbReference type="NCBI Taxonomy" id="595502"/>
    <lineage>
        <taxon>Bacteria</taxon>
        <taxon>Pseudomonadati</taxon>
        <taxon>Pseudomonadota</taxon>
        <taxon>Gammaproteobacteria</taxon>
        <taxon>Oceanospirillales</taxon>
        <taxon>Halomonadaceae</taxon>
        <taxon>Kushneria</taxon>
    </lineage>
</organism>
<dbReference type="SUPFAM" id="SSF141371">
    <property type="entry name" value="PilZ domain-like"/>
    <property type="match status" value="1"/>
</dbReference>
<dbReference type="InterPro" id="IPR009875">
    <property type="entry name" value="PilZ_domain"/>
</dbReference>
<protein>
    <submittedName>
        <fullName evidence="2">HD-GYP domain-containing protein (C-di-GMP phosphodiesterase class II)</fullName>
    </submittedName>
</protein>
<dbReference type="CDD" id="cd00077">
    <property type="entry name" value="HDc"/>
    <property type="match status" value="1"/>
</dbReference>
<dbReference type="RefSeq" id="WP_121174120.1">
    <property type="nucleotide sequence ID" value="NZ_RBIN01000012.1"/>
</dbReference>
<dbReference type="OrthoDB" id="9764808at2"/>